<evidence type="ECO:0000256" key="2">
    <source>
        <dbReference type="ARBA" id="ARBA00007639"/>
    </source>
</evidence>
<comment type="similarity">
    <text evidence="2">Belongs to the bacterial solute-binding protein 2 family.</text>
</comment>
<dbReference type="PANTHER" id="PTHR46847:SF2">
    <property type="entry name" value="ABC TRANSPORTER SUGAR-BINDING PROTEIN"/>
    <property type="match status" value="1"/>
</dbReference>
<dbReference type="PROSITE" id="PS51257">
    <property type="entry name" value="PROKAR_LIPOPROTEIN"/>
    <property type="match status" value="1"/>
</dbReference>
<dbReference type="SUPFAM" id="SSF53822">
    <property type="entry name" value="Periplasmic binding protein-like I"/>
    <property type="match status" value="1"/>
</dbReference>
<dbReference type="RefSeq" id="WP_345154774.1">
    <property type="nucleotide sequence ID" value="NZ_BAABEO010000036.1"/>
</dbReference>
<accession>A0ABP7DII0</accession>
<evidence type="ECO:0000256" key="1">
    <source>
        <dbReference type="ARBA" id="ARBA00004196"/>
    </source>
</evidence>
<dbReference type="Pfam" id="PF13407">
    <property type="entry name" value="Peripla_BP_4"/>
    <property type="match status" value="1"/>
</dbReference>
<name>A0ABP7DII0_9MICC</name>
<reference evidence="7" key="1">
    <citation type="journal article" date="2019" name="Int. J. Syst. Evol. Microbiol.">
        <title>The Global Catalogue of Microorganisms (GCM) 10K type strain sequencing project: providing services to taxonomists for standard genome sequencing and annotation.</title>
        <authorList>
            <consortium name="The Broad Institute Genomics Platform"/>
            <consortium name="The Broad Institute Genome Sequencing Center for Infectious Disease"/>
            <person name="Wu L."/>
            <person name="Ma J."/>
        </authorList>
    </citation>
    <scope>NUCLEOTIDE SEQUENCE [LARGE SCALE GENOMIC DNA]</scope>
    <source>
        <strain evidence="7">JCM 30742</strain>
    </source>
</reference>
<dbReference type="CDD" id="cd01536">
    <property type="entry name" value="PBP1_ABC_sugar_binding-like"/>
    <property type="match status" value="1"/>
</dbReference>
<evidence type="ECO:0000313" key="6">
    <source>
        <dbReference type="EMBL" id="GAA3704852.1"/>
    </source>
</evidence>
<comment type="subcellular location">
    <subcellularLocation>
        <location evidence="1">Cell envelope</location>
    </subcellularLocation>
</comment>
<feature type="chain" id="PRO_5046574057" evidence="4">
    <location>
        <begin position="27"/>
        <end position="373"/>
    </location>
</feature>
<evidence type="ECO:0000259" key="5">
    <source>
        <dbReference type="Pfam" id="PF13407"/>
    </source>
</evidence>
<dbReference type="InterPro" id="IPR028082">
    <property type="entry name" value="Peripla_BP_I"/>
</dbReference>
<evidence type="ECO:0000256" key="3">
    <source>
        <dbReference type="ARBA" id="ARBA00022729"/>
    </source>
</evidence>
<feature type="signal peptide" evidence="4">
    <location>
        <begin position="1"/>
        <end position="26"/>
    </location>
</feature>
<dbReference type="Gene3D" id="3.40.50.2300">
    <property type="match status" value="2"/>
</dbReference>
<sequence length="373" mass="39638">MKNNKPALAGLTALGLSLALALTACGGNSASTAASTGSVDLSAAQEVLAEAQATVTEFDFPTDTVDVPKDKFVVGIPCAYAAEGCKRGVDAVAEAAKELGWRYQMIDPAGDPDKMRAAVRTAIQLKADGIFLGATPPAVVKDDVAAARAAGIKVVNMYEPAPEDFADANSLQDHPLAGRWNAAYLAVATQGGAKVITINDPEFVSVVEWNQGFVDGLKELCSTCEITKEINFQIANLQTQVPTEFQAVLQANPTANAVWAAYDPVALAITPVIKRSPQDGKISIVSHNGDAAALDAIKAGDQPFKGSVGYSIEWQSYAAVDQMIRLFAGNLPEELKLVNVPEKLLTQESITTVPWDGDLDWKSEYKKLWKTEN</sequence>
<dbReference type="Proteomes" id="UP001500752">
    <property type="component" value="Unassembled WGS sequence"/>
</dbReference>
<evidence type="ECO:0000313" key="7">
    <source>
        <dbReference type="Proteomes" id="UP001500752"/>
    </source>
</evidence>
<proteinExistence type="inferred from homology"/>
<dbReference type="PANTHER" id="PTHR46847">
    <property type="entry name" value="D-ALLOSE-BINDING PERIPLASMIC PROTEIN-RELATED"/>
    <property type="match status" value="1"/>
</dbReference>
<evidence type="ECO:0000256" key="4">
    <source>
        <dbReference type="SAM" id="SignalP"/>
    </source>
</evidence>
<keyword evidence="7" id="KW-1185">Reference proteome</keyword>
<gene>
    <name evidence="6" type="ORF">GCM10023081_46440</name>
</gene>
<keyword evidence="3 4" id="KW-0732">Signal</keyword>
<comment type="caution">
    <text evidence="6">The sequence shown here is derived from an EMBL/GenBank/DDBJ whole genome shotgun (WGS) entry which is preliminary data.</text>
</comment>
<feature type="domain" description="Periplasmic binding protein" evidence="5">
    <location>
        <begin position="90"/>
        <end position="329"/>
    </location>
</feature>
<dbReference type="InterPro" id="IPR025997">
    <property type="entry name" value="SBP_2_dom"/>
</dbReference>
<protein>
    <submittedName>
        <fullName evidence="6">Substrate-binding domain-containing protein</fullName>
    </submittedName>
</protein>
<organism evidence="6 7">
    <name type="scientific">Arthrobacter ginkgonis</name>
    <dbReference type="NCBI Taxonomy" id="1630594"/>
    <lineage>
        <taxon>Bacteria</taxon>
        <taxon>Bacillati</taxon>
        <taxon>Actinomycetota</taxon>
        <taxon>Actinomycetes</taxon>
        <taxon>Micrococcales</taxon>
        <taxon>Micrococcaceae</taxon>
        <taxon>Arthrobacter</taxon>
    </lineage>
</organism>
<dbReference type="EMBL" id="BAABEO010000036">
    <property type="protein sequence ID" value="GAA3704852.1"/>
    <property type="molecule type" value="Genomic_DNA"/>
</dbReference>